<proteinExistence type="predicted"/>
<dbReference type="AlphaFoldDB" id="A0A0A9IB75"/>
<organism evidence="1">
    <name type="scientific">Arundo donax</name>
    <name type="common">Giant reed</name>
    <name type="synonym">Donax arundinaceus</name>
    <dbReference type="NCBI Taxonomy" id="35708"/>
    <lineage>
        <taxon>Eukaryota</taxon>
        <taxon>Viridiplantae</taxon>
        <taxon>Streptophyta</taxon>
        <taxon>Embryophyta</taxon>
        <taxon>Tracheophyta</taxon>
        <taxon>Spermatophyta</taxon>
        <taxon>Magnoliopsida</taxon>
        <taxon>Liliopsida</taxon>
        <taxon>Poales</taxon>
        <taxon>Poaceae</taxon>
        <taxon>PACMAD clade</taxon>
        <taxon>Arundinoideae</taxon>
        <taxon>Arundineae</taxon>
        <taxon>Arundo</taxon>
    </lineage>
</organism>
<protein>
    <submittedName>
        <fullName evidence="1">Uncharacterized protein</fullName>
    </submittedName>
</protein>
<reference evidence="1" key="2">
    <citation type="journal article" date="2015" name="Data Brief">
        <title>Shoot transcriptome of the giant reed, Arundo donax.</title>
        <authorList>
            <person name="Barrero R.A."/>
            <person name="Guerrero F.D."/>
            <person name="Moolhuijzen P."/>
            <person name="Goolsby J.A."/>
            <person name="Tidwell J."/>
            <person name="Bellgard S.E."/>
            <person name="Bellgard M.I."/>
        </authorList>
    </citation>
    <scope>NUCLEOTIDE SEQUENCE</scope>
    <source>
        <tissue evidence="1">Shoot tissue taken approximately 20 cm above the soil surface</tissue>
    </source>
</reference>
<sequence>MMTAIESVYAKAMATTSYPFRHAGEHVATPPKQTGRRSELPPRARGVPQAVSPGHRGQQARS</sequence>
<accession>A0A0A9IB75</accession>
<reference evidence="1" key="1">
    <citation type="submission" date="2014-09" db="EMBL/GenBank/DDBJ databases">
        <authorList>
            <person name="Magalhaes I.L.F."/>
            <person name="Oliveira U."/>
            <person name="Santos F.R."/>
            <person name="Vidigal T.H.D.A."/>
            <person name="Brescovit A.D."/>
            <person name="Santos A.J."/>
        </authorList>
    </citation>
    <scope>NUCLEOTIDE SEQUENCE</scope>
    <source>
        <tissue evidence="1">Shoot tissue taken approximately 20 cm above the soil surface</tissue>
    </source>
</reference>
<name>A0A0A9IB75_ARUDO</name>
<evidence type="ECO:0000313" key="1">
    <source>
        <dbReference type="EMBL" id="JAD90835.1"/>
    </source>
</evidence>
<dbReference type="EMBL" id="GBRH01207060">
    <property type="protein sequence ID" value="JAD90835.1"/>
    <property type="molecule type" value="Transcribed_RNA"/>
</dbReference>